<keyword evidence="10" id="KW-0966">Cell projection</keyword>
<evidence type="ECO:0000259" key="9">
    <source>
        <dbReference type="Pfam" id="PF22638"/>
    </source>
</evidence>
<dbReference type="GO" id="GO:0005576">
    <property type="term" value="C:extracellular region"/>
    <property type="evidence" value="ECO:0007669"/>
    <property type="project" value="UniProtKB-SubCell"/>
</dbReference>
<keyword evidence="7" id="KW-0732">Signal</keyword>
<sequence length="476" mass="49181">MSLSSTLTTALTGLTASARAADLVASNVANLQTDTYGHRSLSLSSAQYGGGVVINGVTRATDPVLTGDRRLAQAATGAEDIHLAFYKKMETAIGLPGSGNSLSDRISALSAALETASLAPSSPSGLTGILHAGQDLARGLNQLTSQTQLSRTLAEQSIARDVAQLNESLARVAAINRQIPRLTAMRQDISGLVDQRQALIDQIASIVPLREAAGQGGAVTLYTTGGVALLDGHAAEFSFIPSGTIAADSGTLSGLSVNGRQISTSEQGPLGGGSLAAAFHLRDITAPELQQKLDTVARDLILRFEAADPDTASSGVAALLSDGGQRFNPALQNGLASRIAVSPAADPDQGGALWRIWSGMAATVPKDVSDNRILTDLAGSLLRRTTTAGVSFSPGQRSATDLSGALFSLVSTERLSAAGRAGFASGQLTLLRHREAEIGVDSDNEVQALLRIETAYAANARVIQAVDDMLQQLLRI</sequence>
<dbReference type="Pfam" id="PF22638">
    <property type="entry name" value="FlgK_D1"/>
    <property type="match status" value="1"/>
</dbReference>
<feature type="chain" id="PRO_5018272819" description="Flagellar hook-associated protein 1" evidence="7">
    <location>
        <begin position="21"/>
        <end position="476"/>
    </location>
</feature>
<evidence type="ECO:0000256" key="7">
    <source>
        <dbReference type="SAM" id="SignalP"/>
    </source>
</evidence>
<dbReference type="PANTHER" id="PTHR30033">
    <property type="entry name" value="FLAGELLAR HOOK-ASSOCIATED PROTEIN 1"/>
    <property type="match status" value="1"/>
</dbReference>
<dbReference type="Proteomes" id="UP000282125">
    <property type="component" value="Unassembled WGS sequence"/>
</dbReference>
<evidence type="ECO:0000256" key="3">
    <source>
        <dbReference type="ARBA" id="ARBA00009677"/>
    </source>
</evidence>
<dbReference type="AlphaFoldDB" id="A0A3P3DUS2"/>
<reference evidence="10 11" key="1">
    <citation type="submission" date="2018-11" db="EMBL/GenBank/DDBJ databases">
        <title>Gemmobacter sp. nov., YIM 102744-1 draft genome.</title>
        <authorList>
            <person name="Li G."/>
            <person name="Jiang Y."/>
        </authorList>
    </citation>
    <scope>NUCLEOTIDE SEQUENCE [LARGE SCALE GENOMIC DNA]</scope>
    <source>
        <strain evidence="10 11">YIM 102744-1</strain>
    </source>
</reference>
<dbReference type="EMBL" id="RRAZ01000003">
    <property type="protein sequence ID" value="RRH78047.1"/>
    <property type="molecule type" value="Genomic_DNA"/>
</dbReference>
<dbReference type="InterPro" id="IPR002371">
    <property type="entry name" value="FlgK"/>
</dbReference>
<organism evidence="10 11">
    <name type="scientific">Falsigemmobacter faecalis</name>
    <dbReference type="NCBI Taxonomy" id="2488730"/>
    <lineage>
        <taxon>Bacteria</taxon>
        <taxon>Pseudomonadati</taxon>
        <taxon>Pseudomonadota</taxon>
        <taxon>Alphaproteobacteria</taxon>
        <taxon>Rhodobacterales</taxon>
        <taxon>Paracoccaceae</taxon>
        <taxon>Falsigemmobacter</taxon>
    </lineage>
</organism>
<feature type="signal peptide" evidence="7">
    <location>
        <begin position="1"/>
        <end position="20"/>
    </location>
</feature>
<evidence type="ECO:0000313" key="11">
    <source>
        <dbReference type="Proteomes" id="UP000282125"/>
    </source>
</evidence>
<keyword evidence="6" id="KW-0975">Bacterial flagellum</keyword>
<dbReference type="GO" id="GO:0044780">
    <property type="term" value="P:bacterial-type flagellum assembly"/>
    <property type="evidence" value="ECO:0007669"/>
    <property type="project" value="InterPro"/>
</dbReference>
<feature type="domain" description="Flagellar hook-associated protein FlgK helical" evidence="9">
    <location>
        <begin position="97"/>
        <end position="305"/>
    </location>
</feature>
<proteinExistence type="inferred from homology"/>
<evidence type="ECO:0000256" key="4">
    <source>
        <dbReference type="ARBA" id="ARBA00016244"/>
    </source>
</evidence>
<dbReference type="InterPro" id="IPR010930">
    <property type="entry name" value="Flg_bb/hook_C_dom"/>
</dbReference>
<keyword evidence="10" id="KW-0969">Cilium</keyword>
<dbReference type="OrthoDB" id="7181295at2"/>
<dbReference type="RefSeq" id="WP_124963573.1">
    <property type="nucleotide sequence ID" value="NZ_RRAZ01000003.1"/>
</dbReference>
<dbReference type="PANTHER" id="PTHR30033:SF2">
    <property type="entry name" value="FLAGELLAR HOOK PROTEIN"/>
    <property type="match status" value="1"/>
</dbReference>
<evidence type="ECO:0000259" key="8">
    <source>
        <dbReference type="Pfam" id="PF06429"/>
    </source>
</evidence>
<gene>
    <name evidence="10" type="primary">flgK</name>
    <name evidence="10" type="ORF">EG244_03240</name>
</gene>
<comment type="subcellular location">
    <subcellularLocation>
        <location evidence="1">Bacterial flagellum</location>
    </subcellularLocation>
    <subcellularLocation>
        <location evidence="2">Secreted</location>
    </subcellularLocation>
</comment>
<evidence type="ECO:0000256" key="1">
    <source>
        <dbReference type="ARBA" id="ARBA00004365"/>
    </source>
</evidence>
<keyword evidence="11" id="KW-1185">Reference proteome</keyword>
<protein>
    <recommendedName>
        <fullName evidence="4">Flagellar hook-associated protein 1</fullName>
    </recommendedName>
</protein>
<accession>A0A3P3DUS2</accession>
<dbReference type="InterPro" id="IPR053927">
    <property type="entry name" value="FlgK_helical"/>
</dbReference>
<evidence type="ECO:0000313" key="10">
    <source>
        <dbReference type="EMBL" id="RRH78047.1"/>
    </source>
</evidence>
<evidence type="ECO:0000256" key="6">
    <source>
        <dbReference type="ARBA" id="ARBA00023143"/>
    </source>
</evidence>
<comment type="caution">
    <text evidence="10">The sequence shown here is derived from an EMBL/GenBank/DDBJ whole genome shotgun (WGS) entry which is preliminary data.</text>
</comment>
<dbReference type="Pfam" id="PF06429">
    <property type="entry name" value="Flg_bbr_C"/>
    <property type="match status" value="1"/>
</dbReference>
<evidence type="ECO:0000256" key="5">
    <source>
        <dbReference type="ARBA" id="ARBA00022525"/>
    </source>
</evidence>
<dbReference type="NCBIfam" id="TIGR02492">
    <property type="entry name" value="flgK_ends"/>
    <property type="match status" value="1"/>
</dbReference>
<comment type="similarity">
    <text evidence="3">Belongs to the flagella basal body rod proteins family.</text>
</comment>
<keyword evidence="10" id="KW-0282">Flagellum</keyword>
<evidence type="ECO:0000256" key="2">
    <source>
        <dbReference type="ARBA" id="ARBA00004613"/>
    </source>
</evidence>
<keyword evidence="5" id="KW-0964">Secreted</keyword>
<dbReference type="GO" id="GO:0009424">
    <property type="term" value="C:bacterial-type flagellum hook"/>
    <property type="evidence" value="ECO:0007669"/>
    <property type="project" value="InterPro"/>
</dbReference>
<feature type="domain" description="Flagellar basal-body/hook protein C-terminal" evidence="8">
    <location>
        <begin position="439"/>
        <end position="476"/>
    </location>
</feature>
<dbReference type="GO" id="GO:0005198">
    <property type="term" value="F:structural molecule activity"/>
    <property type="evidence" value="ECO:0007669"/>
    <property type="project" value="InterPro"/>
</dbReference>
<name>A0A3P3DUS2_9RHOB</name>